<dbReference type="EMBL" id="CP001098">
    <property type="protein sequence ID" value="ACL70493.1"/>
    <property type="molecule type" value="Genomic_DNA"/>
</dbReference>
<dbReference type="OrthoDB" id="581815at2"/>
<gene>
    <name evidence="1" type="ordered locus">Hore_17440</name>
</gene>
<dbReference type="eggNOG" id="ENOG5030K2H">
    <property type="taxonomic scope" value="Bacteria"/>
</dbReference>
<reference evidence="1 2" key="1">
    <citation type="journal article" date="2009" name="PLoS ONE">
        <title>Genome analysis of the anaerobic thermohalophilic bacterium Halothermothrix orenii.</title>
        <authorList>
            <person name="Mavromatis K."/>
            <person name="Ivanova N."/>
            <person name="Anderson I."/>
            <person name="Lykidis A."/>
            <person name="Hooper S.D."/>
            <person name="Sun H."/>
            <person name="Kunin V."/>
            <person name="Lapidus A."/>
            <person name="Hugenholtz P."/>
            <person name="Patel B."/>
            <person name="Kyrpides N.C."/>
        </authorList>
    </citation>
    <scope>NUCLEOTIDE SEQUENCE [LARGE SCALE GENOMIC DNA]</scope>
    <source>
        <strain evidence="2">H 168 / OCM 544 / DSM 9562</strain>
    </source>
</reference>
<accession>B8CYX4</accession>
<dbReference type="KEGG" id="hor:Hore_17440"/>
<dbReference type="HOGENOM" id="CLU_050341_2_0_9"/>
<evidence type="ECO:0000313" key="2">
    <source>
        <dbReference type="Proteomes" id="UP000000719"/>
    </source>
</evidence>
<evidence type="ECO:0000313" key="1">
    <source>
        <dbReference type="EMBL" id="ACL70493.1"/>
    </source>
</evidence>
<sequence>MEVFKRYITVFIIAILVLSGVSYPVGSEVIPIKQLKEAEIIILGEPDNGPVFDRVNRLERLLYGKELEGSLVDRVNRLVSFVLPSSGKPSMVLLLNALEWTITNNISYGPVKERLESIEKLTFGQIKTGSIVERLSGLVNLSLPDGKIPTRIVTIPAGTKIRIKLLNKISSRESQIGEIIKFKVVQNVKVNDILVIPSGMPGSMKVVNVSRAGQLGKDGHVELKYLNVLAIDGNEIPFKIPEKVFRDYHSRELAIAASLLSYLVFEHPAGLIAGYFVRGQEEVIDAGNELYVETTEDVKVYGLQLYH</sequence>
<dbReference type="STRING" id="373903.Hore_17440"/>
<dbReference type="Proteomes" id="UP000000719">
    <property type="component" value="Chromosome"/>
</dbReference>
<organism evidence="1 2">
    <name type="scientific">Halothermothrix orenii (strain H 168 / OCM 544 / DSM 9562)</name>
    <dbReference type="NCBI Taxonomy" id="373903"/>
    <lineage>
        <taxon>Bacteria</taxon>
        <taxon>Bacillati</taxon>
        <taxon>Bacillota</taxon>
        <taxon>Clostridia</taxon>
        <taxon>Halanaerobiales</taxon>
        <taxon>Halothermotrichaceae</taxon>
        <taxon>Halothermothrix</taxon>
    </lineage>
</organism>
<protein>
    <submittedName>
        <fullName evidence="1">Uncharacterized protein</fullName>
    </submittedName>
</protein>
<keyword evidence="2" id="KW-1185">Reference proteome</keyword>
<dbReference type="AlphaFoldDB" id="B8CYX4"/>
<dbReference type="RefSeq" id="WP_015923463.1">
    <property type="nucleotide sequence ID" value="NC_011899.1"/>
</dbReference>
<name>B8CYX4_HALOH</name>
<proteinExistence type="predicted"/>